<protein>
    <recommendedName>
        <fullName evidence="7">Shikimate kinase</fullName>
        <shortName evidence="7">SK</shortName>
        <ecNumber evidence="7">2.7.1.71</ecNumber>
    </recommendedName>
</protein>
<dbReference type="InterPro" id="IPR027417">
    <property type="entry name" value="P-loop_NTPase"/>
</dbReference>
<comment type="subunit">
    <text evidence="7">Monomer.</text>
</comment>
<feature type="binding site" evidence="7">
    <location>
        <position position="122"/>
    </location>
    <ligand>
        <name>ATP</name>
        <dbReference type="ChEBI" id="CHEBI:30616"/>
    </ligand>
</feature>
<dbReference type="InterPro" id="IPR031322">
    <property type="entry name" value="Shikimate/glucono_kinase"/>
</dbReference>
<keyword evidence="1 7" id="KW-0028">Amino-acid biosynthesis</keyword>
<keyword evidence="2 7" id="KW-0808">Transferase</keyword>
<keyword evidence="6 7" id="KW-0057">Aromatic amino acid biosynthesis</keyword>
<dbReference type="Pfam" id="PF01202">
    <property type="entry name" value="SKI"/>
    <property type="match status" value="1"/>
</dbReference>
<evidence type="ECO:0000256" key="3">
    <source>
        <dbReference type="ARBA" id="ARBA00022741"/>
    </source>
</evidence>
<evidence type="ECO:0000313" key="8">
    <source>
        <dbReference type="EMBL" id="MFC4076615.1"/>
    </source>
</evidence>
<name>A0ABV8JFR6_9BACL</name>
<keyword evidence="7" id="KW-0460">Magnesium</keyword>
<evidence type="ECO:0000256" key="1">
    <source>
        <dbReference type="ARBA" id="ARBA00022605"/>
    </source>
</evidence>
<accession>A0ABV8JFR6</accession>
<dbReference type="PRINTS" id="PR01100">
    <property type="entry name" value="SHIKIMTKNASE"/>
</dbReference>
<comment type="catalytic activity">
    <reaction evidence="7">
        <text>shikimate + ATP = 3-phosphoshikimate + ADP + H(+)</text>
        <dbReference type="Rhea" id="RHEA:13121"/>
        <dbReference type="ChEBI" id="CHEBI:15378"/>
        <dbReference type="ChEBI" id="CHEBI:30616"/>
        <dbReference type="ChEBI" id="CHEBI:36208"/>
        <dbReference type="ChEBI" id="CHEBI:145989"/>
        <dbReference type="ChEBI" id="CHEBI:456216"/>
        <dbReference type="EC" id="2.7.1.71"/>
    </reaction>
</comment>
<sequence length="181" mass="20663">MTEQQQRHLVLIGFMGTGKSSVGRYLGQKTGLPVTDTDGEVEKKADMSIPQIFEEEGEAGFREREHEVLQQVLGRRSQIITTGGGVVLRPDNVRLLREKGWVVALDASEQELTRRLSADRSRPLLTGDVRERVARLKRERQGRYDFAHRKLDTTQMSPKEAAEWIWKEWKAFLSRSDGEGD</sequence>
<comment type="caution">
    <text evidence="7">Lacks conserved residue(s) required for the propagation of feature annotation.</text>
</comment>
<dbReference type="RefSeq" id="WP_380703714.1">
    <property type="nucleotide sequence ID" value="NZ_JBHSAP010000009.1"/>
</dbReference>
<dbReference type="PANTHER" id="PTHR21087:SF16">
    <property type="entry name" value="SHIKIMATE KINASE 1, CHLOROPLASTIC"/>
    <property type="match status" value="1"/>
</dbReference>
<dbReference type="SUPFAM" id="SSF52540">
    <property type="entry name" value="P-loop containing nucleoside triphosphate hydrolases"/>
    <property type="match status" value="1"/>
</dbReference>
<dbReference type="Proteomes" id="UP001595843">
    <property type="component" value="Unassembled WGS sequence"/>
</dbReference>
<evidence type="ECO:0000256" key="2">
    <source>
        <dbReference type="ARBA" id="ARBA00022679"/>
    </source>
</evidence>
<feature type="binding site" evidence="7">
    <location>
        <position position="38"/>
    </location>
    <ligand>
        <name>substrate</name>
    </ligand>
</feature>
<dbReference type="HAMAP" id="MF_00109">
    <property type="entry name" value="Shikimate_kinase"/>
    <property type="match status" value="1"/>
</dbReference>
<feature type="binding site" evidence="7">
    <location>
        <begin position="16"/>
        <end position="21"/>
    </location>
    <ligand>
        <name>ATP</name>
        <dbReference type="ChEBI" id="CHEBI:30616"/>
    </ligand>
</feature>
<keyword evidence="4 7" id="KW-0418">Kinase</keyword>
<evidence type="ECO:0000256" key="6">
    <source>
        <dbReference type="ARBA" id="ARBA00023141"/>
    </source>
</evidence>
<gene>
    <name evidence="7" type="primary">aroK</name>
    <name evidence="8" type="ORF">ACFOUO_07310</name>
</gene>
<dbReference type="Gene3D" id="3.40.50.300">
    <property type="entry name" value="P-loop containing nucleotide triphosphate hydrolases"/>
    <property type="match status" value="1"/>
</dbReference>
<evidence type="ECO:0000256" key="4">
    <source>
        <dbReference type="ARBA" id="ARBA00022777"/>
    </source>
</evidence>
<comment type="pathway">
    <text evidence="7">Metabolic intermediate biosynthesis; chorismate biosynthesis; chorismate from D-erythrose 4-phosphate and phosphoenolpyruvate: step 5/7.</text>
</comment>
<comment type="subcellular location">
    <subcellularLocation>
        <location evidence="7">Cytoplasm</location>
    </subcellularLocation>
</comment>
<evidence type="ECO:0000313" key="9">
    <source>
        <dbReference type="Proteomes" id="UP001595843"/>
    </source>
</evidence>
<comment type="cofactor">
    <cofactor evidence="7">
        <name>Mg(2+)</name>
        <dbReference type="ChEBI" id="CHEBI:18420"/>
    </cofactor>
    <text evidence="7">Binds 1 Mg(2+) ion per subunit.</text>
</comment>
<dbReference type="GO" id="GO:0016301">
    <property type="term" value="F:kinase activity"/>
    <property type="evidence" value="ECO:0007669"/>
    <property type="project" value="UniProtKB-KW"/>
</dbReference>
<keyword evidence="5 7" id="KW-0067">ATP-binding</keyword>
<evidence type="ECO:0000256" key="7">
    <source>
        <dbReference type="HAMAP-Rule" id="MF_00109"/>
    </source>
</evidence>
<organism evidence="8 9">
    <name type="scientific">Salinithrix halophila</name>
    <dbReference type="NCBI Taxonomy" id="1485204"/>
    <lineage>
        <taxon>Bacteria</taxon>
        <taxon>Bacillati</taxon>
        <taxon>Bacillota</taxon>
        <taxon>Bacilli</taxon>
        <taxon>Bacillales</taxon>
        <taxon>Thermoactinomycetaceae</taxon>
        <taxon>Salinithrix</taxon>
    </lineage>
</organism>
<dbReference type="EMBL" id="JBHSAP010000009">
    <property type="protein sequence ID" value="MFC4076615.1"/>
    <property type="molecule type" value="Genomic_DNA"/>
</dbReference>
<comment type="similarity">
    <text evidence="7">Belongs to the shikimate kinase family.</text>
</comment>
<keyword evidence="9" id="KW-1185">Reference proteome</keyword>
<feature type="binding site" evidence="7">
    <location>
        <position position="62"/>
    </location>
    <ligand>
        <name>substrate</name>
    </ligand>
</feature>
<reference evidence="9" key="1">
    <citation type="journal article" date="2019" name="Int. J. Syst. Evol. Microbiol.">
        <title>The Global Catalogue of Microorganisms (GCM) 10K type strain sequencing project: providing services to taxonomists for standard genome sequencing and annotation.</title>
        <authorList>
            <consortium name="The Broad Institute Genomics Platform"/>
            <consortium name="The Broad Institute Genome Sequencing Center for Infectious Disease"/>
            <person name="Wu L."/>
            <person name="Ma J."/>
        </authorList>
    </citation>
    <scope>NUCLEOTIDE SEQUENCE [LARGE SCALE GENOMIC DNA]</scope>
    <source>
        <strain evidence="9">IBRC-M 10813</strain>
    </source>
</reference>
<dbReference type="EC" id="2.7.1.71" evidence="7"/>
<keyword evidence="3 7" id="KW-0547">Nucleotide-binding</keyword>
<comment type="caution">
    <text evidence="8">The sequence shown here is derived from an EMBL/GenBank/DDBJ whole genome shotgun (WGS) entry which is preliminary data.</text>
</comment>
<dbReference type="InterPro" id="IPR000623">
    <property type="entry name" value="Shikimate_kinase/TSH1"/>
</dbReference>
<feature type="binding site" evidence="7">
    <location>
        <position position="20"/>
    </location>
    <ligand>
        <name>Mg(2+)</name>
        <dbReference type="ChEBI" id="CHEBI:18420"/>
    </ligand>
</feature>
<feature type="binding site" evidence="7">
    <location>
        <position position="140"/>
    </location>
    <ligand>
        <name>substrate</name>
    </ligand>
</feature>
<evidence type="ECO:0000256" key="5">
    <source>
        <dbReference type="ARBA" id="ARBA00022840"/>
    </source>
</evidence>
<comment type="function">
    <text evidence="7">Catalyzes the specific phosphorylation of the 3-hydroxyl group of shikimic acid using ATP as a cosubstrate.</text>
</comment>
<dbReference type="CDD" id="cd00464">
    <property type="entry name" value="SK"/>
    <property type="match status" value="1"/>
</dbReference>
<proteinExistence type="inferred from homology"/>
<keyword evidence="7" id="KW-0963">Cytoplasm</keyword>
<dbReference type="PANTHER" id="PTHR21087">
    <property type="entry name" value="SHIKIMATE KINASE"/>
    <property type="match status" value="1"/>
</dbReference>
<keyword evidence="7" id="KW-0479">Metal-binding</keyword>
<feature type="binding site" evidence="7">
    <location>
        <position position="84"/>
    </location>
    <ligand>
        <name>substrate</name>
    </ligand>
</feature>